<comment type="caution">
    <text evidence="2">The sequence shown here is derived from an EMBL/GenBank/DDBJ whole genome shotgun (WGS) entry which is preliminary data.</text>
</comment>
<reference evidence="2 3" key="1">
    <citation type="submission" date="2019-03" db="EMBL/GenBank/DDBJ databases">
        <title>First draft genome of Liparis tanakae, snailfish: a comprehensive survey of snailfish specific genes.</title>
        <authorList>
            <person name="Kim W."/>
            <person name="Song I."/>
            <person name="Jeong J.-H."/>
            <person name="Kim D."/>
            <person name="Kim S."/>
            <person name="Ryu S."/>
            <person name="Song J.Y."/>
            <person name="Lee S.K."/>
        </authorList>
    </citation>
    <scope>NUCLEOTIDE SEQUENCE [LARGE SCALE GENOMIC DNA]</scope>
    <source>
        <tissue evidence="2">Muscle</tissue>
    </source>
</reference>
<dbReference type="EMBL" id="SRLO01001221">
    <property type="protein sequence ID" value="TNN40067.1"/>
    <property type="molecule type" value="Genomic_DNA"/>
</dbReference>
<protein>
    <submittedName>
        <fullName evidence="2">Uncharacterized protein</fullName>
    </submittedName>
</protein>
<gene>
    <name evidence="2" type="ORF">EYF80_049762</name>
</gene>
<evidence type="ECO:0000256" key="1">
    <source>
        <dbReference type="SAM" id="MobiDB-lite"/>
    </source>
</evidence>
<proteinExistence type="predicted"/>
<feature type="compositionally biased region" description="Basic and acidic residues" evidence="1">
    <location>
        <begin position="341"/>
        <end position="350"/>
    </location>
</feature>
<dbReference type="Proteomes" id="UP000314294">
    <property type="component" value="Unassembled WGS sequence"/>
</dbReference>
<name>A0A4Z2FFS0_9TELE</name>
<accession>A0A4Z2FFS0</accession>
<dbReference type="PANTHER" id="PTHR46599">
    <property type="entry name" value="PIGGYBAC TRANSPOSABLE ELEMENT-DERIVED PROTEIN 4"/>
    <property type="match status" value="1"/>
</dbReference>
<dbReference type="AlphaFoldDB" id="A0A4Z2FFS0"/>
<sequence>MSLLAFGRIIQVVVTVTQHPGHVYPEHVVVARRLQLVSDSSTSFWNRWLTSAGPRDTIISATLGPCCGRQRRADGVPELGLQVLDQLTTLLLILNAALQLLRPFIPSPPSLTVESGAAVGGDVQQGLGQDSAALEALDEDVALPLGQFGAVFVGQERQVSEGGRPPAEGAVHEEVLGGGDQPLGAPQHVADPHVMVVHDVSEVVDQILERLDARIQTEPDGMRRSLSQLLLDLPGPELESLGAAETVVGVVAVEEPPGRLAVEVQSLRLQHVLDGLCSTRYQPALIRVLQAQDERAAILLGKDVVVESRSEASEAVRRPNRPYGQATPGWTPVPTAPVHADQSEGGRWNDADDPDVTPPQPTFSPTRPPGPQLPPAAPYAALQLFKLFFTNSILQTMARNTNDHGSSNSGACDPWVDLTPQDLCSFVSLVVYMGVSSVTLTLNLSSPNRAIKCTKGPTSDFLQCVGLPSTDTGRDHMRRLKGMLQAAMDVYTFMVTLAQQHGNVAADAQWKE</sequence>
<keyword evidence="3" id="KW-1185">Reference proteome</keyword>
<dbReference type="PANTHER" id="PTHR46599:SF3">
    <property type="entry name" value="PIGGYBAC TRANSPOSABLE ELEMENT-DERIVED PROTEIN 4"/>
    <property type="match status" value="1"/>
</dbReference>
<evidence type="ECO:0000313" key="2">
    <source>
        <dbReference type="EMBL" id="TNN40067.1"/>
    </source>
</evidence>
<evidence type="ECO:0000313" key="3">
    <source>
        <dbReference type="Proteomes" id="UP000314294"/>
    </source>
</evidence>
<feature type="compositionally biased region" description="Pro residues" evidence="1">
    <location>
        <begin position="356"/>
        <end position="375"/>
    </location>
</feature>
<feature type="region of interest" description="Disordered" evidence="1">
    <location>
        <begin position="309"/>
        <end position="375"/>
    </location>
</feature>
<organism evidence="2 3">
    <name type="scientific">Liparis tanakae</name>
    <name type="common">Tanaka's snailfish</name>
    <dbReference type="NCBI Taxonomy" id="230148"/>
    <lineage>
        <taxon>Eukaryota</taxon>
        <taxon>Metazoa</taxon>
        <taxon>Chordata</taxon>
        <taxon>Craniata</taxon>
        <taxon>Vertebrata</taxon>
        <taxon>Euteleostomi</taxon>
        <taxon>Actinopterygii</taxon>
        <taxon>Neopterygii</taxon>
        <taxon>Teleostei</taxon>
        <taxon>Neoteleostei</taxon>
        <taxon>Acanthomorphata</taxon>
        <taxon>Eupercaria</taxon>
        <taxon>Perciformes</taxon>
        <taxon>Cottioidei</taxon>
        <taxon>Cottales</taxon>
        <taxon>Liparidae</taxon>
        <taxon>Liparis</taxon>
    </lineage>
</organism>